<dbReference type="OMA" id="FNVMKPD"/>
<evidence type="ECO:0000313" key="7">
    <source>
        <dbReference type="Proteomes" id="UP000054408"/>
    </source>
</evidence>
<dbReference type="GO" id="GO:0006020">
    <property type="term" value="P:inositol metabolic process"/>
    <property type="evidence" value="ECO:0007669"/>
    <property type="project" value="TreeGrafter"/>
</dbReference>
<reference evidence="6 7" key="1">
    <citation type="submission" date="2010-05" db="EMBL/GenBank/DDBJ databases">
        <title>The Genome Sequence of Thecamonas trahens ATCC 50062.</title>
        <authorList>
            <consortium name="The Broad Institute Genome Sequencing Platform"/>
            <person name="Russ C."/>
            <person name="Cuomo C."/>
            <person name="Shea T."/>
            <person name="Young S.K."/>
            <person name="Zeng Q."/>
            <person name="Koehrsen M."/>
            <person name="Haas B."/>
            <person name="Borodovsky M."/>
            <person name="Guigo R."/>
            <person name="Alvarado L."/>
            <person name="Berlin A."/>
            <person name="Bochicchio J."/>
            <person name="Borenstein D."/>
            <person name="Chapman S."/>
            <person name="Chen Z."/>
            <person name="Freedman E."/>
            <person name="Gellesch M."/>
            <person name="Goldberg J."/>
            <person name="Griggs A."/>
            <person name="Gujja S."/>
            <person name="Heilman E."/>
            <person name="Heiman D."/>
            <person name="Hepburn T."/>
            <person name="Howarth C."/>
            <person name="Jen D."/>
            <person name="Larson L."/>
            <person name="Mehta T."/>
            <person name="Park D."/>
            <person name="Pearson M."/>
            <person name="Roberts A."/>
            <person name="Saif S."/>
            <person name="Shenoy N."/>
            <person name="Sisk P."/>
            <person name="Stolte C."/>
            <person name="Sykes S."/>
            <person name="Thomson T."/>
            <person name="Walk T."/>
            <person name="White J."/>
            <person name="Yandava C."/>
            <person name="Burger G."/>
            <person name="Gray M.W."/>
            <person name="Holland P.W.H."/>
            <person name="King N."/>
            <person name="Lang F.B.F."/>
            <person name="Roger A.J."/>
            <person name="Ruiz-Trillo I."/>
            <person name="Lander E."/>
            <person name="Nusbaum C."/>
        </authorList>
    </citation>
    <scope>NUCLEOTIDE SEQUENCE [LARGE SCALE GENOMIC DNA]</scope>
    <source>
        <strain evidence="6 7">ATCC 50062</strain>
    </source>
</reference>
<comment type="cofactor">
    <cofactor evidence="5">
        <name>Mg(2+)</name>
        <dbReference type="ChEBI" id="CHEBI:18420"/>
    </cofactor>
</comment>
<dbReference type="eggNOG" id="KOG2951">
    <property type="taxonomic scope" value="Eukaryota"/>
</dbReference>
<dbReference type="GeneID" id="25568412"/>
<dbReference type="EMBL" id="GL349489">
    <property type="protein sequence ID" value="KNC54386.1"/>
    <property type="molecule type" value="Genomic_DNA"/>
</dbReference>
<proteinExistence type="inferred from homology"/>
<evidence type="ECO:0000256" key="5">
    <source>
        <dbReference type="PIRSR" id="PIRSR600760-2"/>
    </source>
</evidence>
<dbReference type="RefSeq" id="XP_013753685.1">
    <property type="nucleotide sequence ID" value="XM_013898231.1"/>
</dbReference>
<dbReference type="SUPFAM" id="SSF56655">
    <property type="entry name" value="Carbohydrate phosphatase"/>
    <property type="match status" value="1"/>
</dbReference>
<keyword evidence="7" id="KW-1185">Reference proteome</keyword>
<organism evidence="6 7">
    <name type="scientific">Thecamonas trahens ATCC 50062</name>
    <dbReference type="NCBI Taxonomy" id="461836"/>
    <lineage>
        <taxon>Eukaryota</taxon>
        <taxon>Apusozoa</taxon>
        <taxon>Apusomonadida</taxon>
        <taxon>Apusomonadidae</taxon>
        <taxon>Thecamonas</taxon>
    </lineage>
</organism>
<dbReference type="OrthoDB" id="10254945at2759"/>
<dbReference type="PANTHER" id="PTHR20854:SF4">
    <property type="entry name" value="INOSITOL-1-MONOPHOSPHATASE-RELATED"/>
    <property type="match status" value="1"/>
</dbReference>
<dbReference type="GO" id="GO:0046872">
    <property type="term" value="F:metal ion binding"/>
    <property type="evidence" value="ECO:0007669"/>
    <property type="project" value="UniProtKB-KW"/>
</dbReference>
<dbReference type="STRING" id="461836.A0A0L0DQT6"/>
<keyword evidence="2 5" id="KW-0479">Metal-binding</keyword>
<sequence>MDIATIAAARDLLLAALPTHNLPAMVPLTDACAIVTTAADIATFAVTALLDGQASASNTAAAFKSSSIDFATETDLSIERMAFDTIAARFPHHHRIGEESAPSSTSAASGDTFFGPSAITWVIDPVDGTTNYTHGFPFVCISIAVVVAGEPLVGLVAAPFLRDGLYFAWLGLGMLHGSTWLVPLADRPTPPPTTIAQALIATGYSYDRSHTALAAQHAAETALAGDPDPCRGIRNIGCAVMAMTLVATGALDAYFIHGLHIWDMAAAVVFLRQLGAVLYSTDGSAFDLCARNCLVAATDDLAAAILPCLTPLDVPREIL</sequence>
<dbReference type="InterPro" id="IPR000760">
    <property type="entry name" value="Inositol_monophosphatase-like"/>
</dbReference>
<dbReference type="GO" id="GO:0008934">
    <property type="term" value="F:inositol monophosphate 1-phosphatase activity"/>
    <property type="evidence" value="ECO:0007669"/>
    <property type="project" value="TreeGrafter"/>
</dbReference>
<gene>
    <name evidence="6" type="ORF">AMSG_10106</name>
</gene>
<dbReference type="PROSITE" id="PS00629">
    <property type="entry name" value="IMP_1"/>
    <property type="match status" value="1"/>
</dbReference>
<protein>
    <submittedName>
        <fullName evidence="6">Inositol monophosphatase</fullName>
    </submittedName>
</protein>
<comment type="similarity">
    <text evidence="1">Belongs to the inositol monophosphatase superfamily.</text>
</comment>
<keyword evidence="4 5" id="KW-0460">Magnesium</keyword>
<evidence type="ECO:0000256" key="1">
    <source>
        <dbReference type="ARBA" id="ARBA00009759"/>
    </source>
</evidence>
<name>A0A0L0DQT6_THETB</name>
<evidence type="ECO:0000256" key="3">
    <source>
        <dbReference type="ARBA" id="ARBA00022801"/>
    </source>
</evidence>
<dbReference type="InterPro" id="IPR020583">
    <property type="entry name" value="Inositol_monoP_metal-BS"/>
</dbReference>
<evidence type="ECO:0000256" key="4">
    <source>
        <dbReference type="ARBA" id="ARBA00022842"/>
    </source>
</evidence>
<feature type="binding site" evidence="5">
    <location>
        <position position="127"/>
    </location>
    <ligand>
        <name>Mg(2+)</name>
        <dbReference type="ChEBI" id="CHEBI:18420"/>
        <label>1</label>
        <note>catalytic</note>
    </ligand>
</feature>
<dbReference type="Proteomes" id="UP000054408">
    <property type="component" value="Unassembled WGS sequence"/>
</dbReference>
<dbReference type="Gene3D" id="3.30.540.10">
    <property type="entry name" value="Fructose-1,6-Bisphosphatase, subunit A, domain 1"/>
    <property type="match status" value="1"/>
</dbReference>
<evidence type="ECO:0000313" key="6">
    <source>
        <dbReference type="EMBL" id="KNC54386.1"/>
    </source>
</evidence>
<dbReference type="Gene3D" id="3.40.190.80">
    <property type="match status" value="1"/>
</dbReference>
<dbReference type="GO" id="GO:0007165">
    <property type="term" value="P:signal transduction"/>
    <property type="evidence" value="ECO:0007669"/>
    <property type="project" value="TreeGrafter"/>
</dbReference>
<evidence type="ECO:0000256" key="2">
    <source>
        <dbReference type="ARBA" id="ARBA00022723"/>
    </source>
</evidence>
<feature type="binding site" evidence="5">
    <location>
        <position position="98"/>
    </location>
    <ligand>
        <name>Mg(2+)</name>
        <dbReference type="ChEBI" id="CHEBI:18420"/>
        <label>1</label>
        <note>catalytic</note>
    </ligand>
</feature>
<feature type="binding site" evidence="5">
    <location>
        <position position="263"/>
    </location>
    <ligand>
        <name>Mg(2+)</name>
        <dbReference type="ChEBI" id="CHEBI:18420"/>
        <label>1</label>
        <note>catalytic</note>
    </ligand>
</feature>
<feature type="binding site" evidence="5">
    <location>
        <position position="124"/>
    </location>
    <ligand>
        <name>Mg(2+)</name>
        <dbReference type="ChEBI" id="CHEBI:18420"/>
        <label>1</label>
        <note>catalytic</note>
    </ligand>
</feature>
<dbReference type="PRINTS" id="PR00377">
    <property type="entry name" value="IMPHPHTASES"/>
</dbReference>
<dbReference type="PANTHER" id="PTHR20854">
    <property type="entry name" value="INOSITOL MONOPHOSPHATASE"/>
    <property type="match status" value="1"/>
</dbReference>
<keyword evidence="3" id="KW-0378">Hydrolase</keyword>
<dbReference type="Pfam" id="PF00459">
    <property type="entry name" value="Inositol_P"/>
    <property type="match status" value="1"/>
</dbReference>
<accession>A0A0L0DQT6</accession>
<dbReference type="AlphaFoldDB" id="A0A0L0DQT6"/>